<protein>
    <submittedName>
        <fullName evidence="2">NAD(P)-binding protein</fullName>
    </submittedName>
</protein>
<dbReference type="Gene3D" id="3.40.50.720">
    <property type="entry name" value="NAD(P)-binding Rossmann-like Domain"/>
    <property type="match status" value="1"/>
</dbReference>
<dbReference type="PANTHER" id="PTHR43544">
    <property type="entry name" value="SHORT-CHAIN DEHYDROGENASE/REDUCTASE"/>
    <property type="match status" value="1"/>
</dbReference>
<keyword evidence="3" id="KW-1185">Reference proteome</keyword>
<reference evidence="2" key="1">
    <citation type="journal article" date="2020" name="Stud. Mycol.">
        <title>101 Dothideomycetes genomes: a test case for predicting lifestyles and emergence of pathogens.</title>
        <authorList>
            <person name="Haridas S."/>
            <person name="Albert R."/>
            <person name="Binder M."/>
            <person name="Bloem J."/>
            <person name="Labutti K."/>
            <person name="Salamov A."/>
            <person name="Andreopoulos B."/>
            <person name="Baker S."/>
            <person name="Barry K."/>
            <person name="Bills G."/>
            <person name="Bluhm B."/>
            <person name="Cannon C."/>
            <person name="Castanera R."/>
            <person name="Culley D."/>
            <person name="Daum C."/>
            <person name="Ezra D."/>
            <person name="Gonzalez J."/>
            <person name="Henrissat B."/>
            <person name="Kuo A."/>
            <person name="Liang C."/>
            <person name="Lipzen A."/>
            <person name="Lutzoni F."/>
            <person name="Magnuson J."/>
            <person name="Mondo S."/>
            <person name="Nolan M."/>
            <person name="Ohm R."/>
            <person name="Pangilinan J."/>
            <person name="Park H.-J."/>
            <person name="Ramirez L."/>
            <person name="Alfaro M."/>
            <person name="Sun H."/>
            <person name="Tritt A."/>
            <person name="Yoshinaga Y."/>
            <person name="Zwiers L.-H."/>
            <person name="Turgeon B."/>
            <person name="Goodwin S."/>
            <person name="Spatafora J."/>
            <person name="Crous P."/>
            <person name="Grigoriev I."/>
        </authorList>
    </citation>
    <scope>NUCLEOTIDE SEQUENCE</scope>
    <source>
        <strain evidence="2">CBS 183.55</strain>
    </source>
</reference>
<evidence type="ECO:0000256" key="1">
    <source>
        <dbReference type="ARBA" id="ARBA00006484"/>
    </source>
</evidence>
<organism evidence="2 3">
    <name type="scientific">Didymella exigua CBS 183.55</name>
    <dbReference type="NCBI Taxonomy" id="1150837"/>
    <lineage>
        <taxon>Eukaryota</taxon>
        <taxon>Fungi</taxon>
        <taxon>Dikarya</taxon>
        <taxon>Ascomycota</taxon>
        <taxon>Pezizomycotina</taxon>
        <taxon>Dothideomycetes</taxon>
        <taxon>Pleosporomycetidae</taxon>
        <taxon>Pleosporales</taxon>
        <taxon>Pleosporineae</taxon>
        <taxon>Didymellaceae</taxon>
        <taxon>Didymella</taxon>
    </lineage>
</organism>
<dbReference type="Proteomes" id="UP000800082">
    <property type="component" value="Unassembled WGS sequence"/>
</dbReference>
<dbReference type="InterPro" id="IPR036291">
    <property type="entry name" value="NAD(P)-bd_dom_sf"/>
</dbReference>
<dbReference type="GO" id="GO:0005737">
    <property type="term" value="C:cytoplasm"/>
    <property type="evidence" value="ECO:0007669"/>
    <property type="project" value="TreeGrafter"/>
</dbReference>
<dbReference type="GO" id="GO:0016491">
    <property type="term" value="F:oxidoreductase activity"/>
    <property type="evidence" value="ECO:0007669"/>
    <property type="project" value="TreeGrafter"/>
</dbReference>
<dbReference type="InterPro" id="IPR002347">
    <property type="entry name" value="SDR_fam"/>
</dbReference>
<dbReference type="PANTHER" id="PTHR43544:SF32">
    <property type="entry name" value="CHAIN DEHYDROGENASE, PUTATIVE (AFU_ORTHOLOGUE AFUA_5G01530)-RELATED"/>
    <property type="match status" value="1"/>
</dbReference>
<dbReference type="EMBL" id="ML978973">
    <property type="protein sequence ID" value="KAF1927091.1"/>
    <property type="molecule type" value="Genomic_DNA"/>
</dbReference>
<dbReference type="RefSeq" id="XP_033447343.1">
    <property type="nucleotide sequence ID" value="XM_033593012.1"/>
</dbReference>
<dbReference type="AlphaFoldDB" id="A0A6A5RFL7"/>
<accession>A0A6A5RFL7</accession>
<dbReference type="GO" id="GO:0019748">
    <property type="term" value="P:secondary metabolic process"/>
    <property type="evidence" value="ECO:0007669"/>
    <property type="project" value="TreeGrafter"/>
</dbReference>
<gene>
    <name evidence="2" type="ORF">M421DRAFT_421958</name>
</gene>
<dbReference type="OrthoDB" id="7289984at2759"/>
<proteinExistence type="inferred from homology"/>
<evidence type="ECO:0000313" key="2">
    <source>
        <dbReference type="EMBL" id="KAF1927091.1"/>
    </source>
</evidence>
<dbReference type="GeneID" id="54350680"/>
<dbReference type="PRINTS" id="PR00081">
    <property type="entry name" value="GDHRDH"/>
</dbReference>
<dbReference type="Pfam" id="PF00106">
    <property type="entry name" value="adh_short"/>
    <property type="match status" value="1"/>
</dbReference>
<dbReference type="InterPro" id="IPR051468">
    <property type="entry name" value="Fungal_SecMetab_SDRs"/>
</dbReference>
<sequence>MPSSTTDRQIILITGTNDGIGFDTATLLASVSPRNHVIVGSSNTAKGSAALKQIQDRKPKGTASLVQLDADNENSINAAVKHIGQEFGRLDVLTNNAGIALETYDGQWHSRDQLRAEFETDIFGPTILSAALLPLMRQSKSPKIINVLSDLGSISRCVATSDNDPSGAIVRVPGYRMTKSALNMLTAY</sequence>
<evidence type="ECO:0000313" key="3">
    <source>
        <dbReference type="Proteomes" id="UP000800082"/>
    </source>
</evidence>
<name>A0A6A5RFL7_9PLEO</name>
<comment type="similarity">
    <text evidence="1">Belongs to the short-chain dehydrogenases/reductases (SDR) family.</text>
</comment>
<dbReference type="SUPFAM" id="SSF51735">
    <property type="entry name" value="NAD(P)-binding Rossmann-fold domains"/>
    <property type="match status" value="1"/>
</dbReference>